<accession>A0A1Y5P912</accession>
<sequence>MGARDQGGPDAAHQRHRRVLTAGDHLGGRQAQPTPSAVAGDEAVVHLVAAHQAHGHDGIAAGDGHPGEAGAAPPVEGVLLAFELGDLTPAAGEHQDGLVLPHQLQRVLGRADHGAVGGGHVTDRSAHLTYSAFGQWSHLSSDCAPDEVRYQKHLHSTLGVIAHQQTTTVAREVFGALNVGGLQEIDGGAHGIAERPESTPQRTHAWGMFGDLCEFRRDGHDSRPAETTGAAREVRPVGRE</sequence>
<proteinExistence type="predicted"/>
<gene>
    <name evidence="2" type="ORF">MHPYR_200071</name>
</gene>
<evidence type="ECO:0000256" key="1">
    <source>
        <dbReference type="SAM" id="MobiDB-lite"/>
    </source>
</evidence>
<name>A0A1Y5P912_9MYCO</name>
<organism evidence="2">
    <name type="scientific">uncultured Mycobacterium sp</name>
    <dbReference type="NCBI Taxonomy" id="171292"/>
    <lineage>
        <taxon>Bacteria</taxon>
        <taxon>Bacillati</taxon>
        <taxon>Actinomycetota</taxon>
        <taxon>Actinomycetes</taxon>
        <taxon>Mycobacteriales</taxon>
        <taxon>Mycobacteriaceae</taxon>
        <taxon>Mycobacterium</taxon>
        <taxon>environmental samples</taxon>
    </lineage>
</organism>
<reference evidence="2" key="1">
    <citation type="submission" date="2016-03" db="EMBL/GenBank/DDBJ databases">
        <authorList>
            <person name="Ploux O."/>
        </authorList>
    </citation>
    <scope>NUCLEOTIDE SEQUENCE</scope>
    <source>
        <strain evidence="2">UC10</strain>
    </source>
</reference>
<evidence type="ECO:0000313" key="2">
    <source>
        <dbReference type="EMBL" id="SBS75176.1"/>
    </source>
</evidence>
<feature type="region of interest" description="Disordered" evidence="1">
    <location>
        <begin position="218"/>
        <end position="240"/>
    </location>
</feature>
<dbReference type="EMBL" id="FLQS01000013">
    <property type="protein sequence ID" value="SBS75176.1"/>
    <property type="molecule type" value="Genomic_DNA"/>
</dbReference>
<protein>
    <submittedName>
        <fullName evidence="2">Uncharacterized protein</fullName>
    </submittedName>
</protein>
<dbReference type="AlphaFoldDB" id="A0A1Y5P912"/>